<dbReference type="PANTHER" id="PTHR46383">
    <property type="entry name" value="ASPARTATE AMINOTRANSFERASE"/>
    <property type="match status" value="1"/>
</dbReference>
<gene>
    <name evidence="7" type="ORF">SM611_04105</name>
</gene>
<proteinExistence type="inferred from homology"/>
<dbReference type="InterPro" id="IPR004839">
    <property type="entry name" value="Aminotransferase_I/II_large"/>
</dbReference>
<dbReference type="InterPro" id="IPR015424">
    <property type="entry name" value="PyrdxlP-dep_Trfase"/>
</dbReference>
<feature type="domain" description="Aminotransferase class I/classII large" evidence="6">
    <location>
        <begin position="109"/>
        <end position="344"/>
    </location>
</feature>
<dbReference type="CDD" id="cd00609">
    <property type="entry name" value="AAT_like"/>
    <property type="match status" value="1"/>
</dbReference>
<dbReference type="Pfam" id="PF00155">
    <property type="entry name" value="Aminotran_1_2"/>
    <property type="match status" value="1"/>
</dbReference>
<dbReference type="Gene3D" id="3.90.1150.10">
    <property type="entry name" value="Aspartate Aminotransferase, domain 1"/>
    <property type="match status" value="1"/>
</dbReference>
<keyword evidence="5" id="KW-0663">Pyridoxal phosphate</keyword>
<keyword evidence="3 7" id="KW-0032">Aminotransferase</keyword>
<comment type="cofactor">
    <cofactor evidence="1">
        <name>pyridoxal 5'-phosphate</name>
        <dbReference type="ChEBI" id="CHEBI:597326"/>
    </cofactor>
</comment>
<dbReference type="Gene3D" id="3.40.640.10">
    <property type="entry name" value="Type I PLP-dependent aspartate aminotransferase-like (Major domain)"/>
    <property type="match status" value="1"/>
</dbReference>
<dbReference type="RefSeq" id="WP_371947448.1">
    <property type="nucleotide sequence ID" value="NZ_JAXCEI010000002.1"/>
</dbReference>
<evidence type="ECO:0000256" key="4">
    <source>
        <dbReference type="ARBA" id="ARBA00022679"/>
    </source>
</evidence>
<evidence type="ECO:0000256" key="3">
    <source>
        <dbReference type="ARBA" id="ARBA00022576"/>
    </source>
</evidence>
<evidence type="ECO:0000256" key="2">
    <source>
        <dbReference type="ARBA" id="ARBA00007441"/>
    </source>
</evidence>
<protein>
    <submittedName>
        <fullName evidence="7">Pyridoxal phosphate-dependent aminotransferase</fullName>
    </submittedName>
</protein>
<name>A0ABV4Q4W2_9ACTN</name>
<dbReference type="SUPFAM" id="SSF53383">
    <property type="entry name" value="PLP-dependent transferases"/>
    <property type="match status" value="1"/>
</dbReference>
<dbReference type="GO" id="GO:0008483">
    <property type="term" value="F:transaminase activity"/>
    <property type="evidence" value="ECO:0007669"/>
    <property type="project" value="UniProtKB-KW"/>
</dbReference>
<dbReference type="InterPro" id="IPR015421">
    <property type="entry name" value="PyrdxlP-dep_Trfase_major"/>
</dbReference>
<dbReference type="PANTHER" id="PTHR46383:SF1">
    <property type="entry name" value="ASPARTATE AMINOTRANSFERASE"/>
    <property type="match status" value="1"/>
</dbReference>
<dbReference type="InterPro" id="IPR015422">
    <property type="entry name" value="PyrdxlP-dep_Trfase_small"/>
</dbReference>
<sequence>MDDRLREVAERAADPRDPIELRDLYIGRIEAELGTAAVHGQALARWRASRRRRTVDPVDLLSEPVFIRFVKELFNFYFRDDLYGRLRHDGTVILSSGAADETCYGLPTALKDCVRQALDRDWYGYSDSRGRLAVREAIAAYHNARTENAVYTADRVCVVQGGTSAINAVVDFLALNRAASLARPTAAALCGIPNYPPLVEAVSRRFPTRLVPLAAADGRTDLSGLIEAITPDVPLVLLQSVTNPTGTAVSEDDLARLLAAAGPATTIILDECHECLGPVEPHGQARTDPRVIRVLSISKPFSAPGLKVGWILASASFVEDFYEYSSTTHGGPASLFYLLVETLARFERWTCEGVDEPGTEQMAEWDPAYGLDHASVAVAYREYRAERVARERSLTGLRDDAYARLRDAGLNVVLPGYSFNLAVSADHWPDGYLYFRQLLARHGVSFLPGILTYALGGSWVRITTARPAHDVETGIRLLTSLAG</sequence>
<comment type="caution">
    <text evidence="7">The sequence shown here is derived from an EMBL/GenBank/DDBJ whole genome shotgun (WGS) entry which is preliminary data.</text>
</comment>
<organism evidence="7 8">
    <name type="scientific">Actinomadura monticuli</name>
    <dbReference type="NCBI Taxonomy" id="3097367"/>
    <lineage>
        <taxon>Bacteria</taxon>
        <taxon>Bacillati</taxon>
        <taxon>Actinomycetota</taxon>
        <taxon>Actinomycetes</taxon>
        <taxon>Streptosporangiales</taxon>
        <taxon>Thermomonosporaceae</taxon>
        <taxon>Actinomadura</taxon>
    </lineage>
</organism>
<comment type="similarity">
    <text evidence="2">Belongs to the class-I pyridoxal-phosphate-dependent aminotransferase family.</text>
</comment>
<keyword evidence="8" id="KW-1185">Reference proteome</keyword>
<evidence type="ECO:0000256" key="5">
    <source>
        <dbReference type="ARBA" id="ARBA00022898"/>
    </source>
</evidence>
<accession>A0ABV4Q4W2</accession>
<keyword evidence="4" id="KW-0808">Transferase</keyword>
<evidence type="ECO:0000313" key="8">
    <source>
        <dbReference type="Proteomes" id="UP001569963"/>
    </source>
</evidence>
<reference evidence="7 8" key="1">
    <citation type="submission" date="2023-11" db="EMBL/GenBank/DDBJ databases">
        <title>Actinomadura monticuli sp. nov., isolated from volcanic ash.</title>
        <authorList>
            <person name="Lee S.D."/>
            <person name="Yang H."/>
            <person name="Kim I.S."/>
        </authorList>
    </citation>
    <scope>NUCLEOTIDE SEQUENCE [LARGE SCALE GENOMIC DNA]</scope>
    <source>
        <strain evidence="7 8">DLS-62</strain>
    </source>
</reference>
<dbReference type="Proteomes" id="UP001569963">
    <property type="component" value="Unassembled WGS sequence"/>
</dbReference>
<evidence type="ECO:0000256" key="1">
    <source>
        <dbReference type="ARBA" id="ARBA00001933"/>
    </source>
</evidence>
<evidence type="ECO:0000313" key="7">
    <source>
        <dbReference type="EMBL" id="MFA1538103.1"/>
    </source>
</evidence>
<dbReference type="InterPro" id="IPR050596">
    <property type="entry name" value="AspAT/PAT-like"/>
</dbReference>
<dbReference type="EMBL" id="JAXCEI010000002">
    <property type="protein sequence ID" value="MFA1538103.1"/>
    <property type="molecule type" value="Genomic_DNA"/>
</dbReference>
<evidence type="ECO:0000259" key="6">
    <source>
        <dbReference type="Pfam" id="PF00155"/>
    </source>
</evidence>